<dbReference type="Proteomes" id="UP000694388">
    <property type="component" value="Unplaced"/>
</dbReference>
<keyword evidence="5" id="KW-0963">Cytoplasm</keyword>
<proteinExistence type="inferred from homology"/>
<evidence type="ECO:0000256" key="5">
    <source>
        <dbReference type="ARBA" id="ARBA00022490"/>
    </source>
</evidence>
<organism evidence="8 9">
    <name type="scientific">Eptatretus burgeri</name>
    <name type="common">Inshore hagfish</name>
    <dbReference type="NCBI Taxonomy" id="7764"/>
    <lineage>
        <taxon>Eukaryota</taxon>
        <taxon>Metazoa</taxon>
        <taxon>Chordata</taxon>
        <taxon>Craniata</taxon>
        <taxon>Vertebrata</taxon>
        <taxon>Cyclostomata</taxon>
        <taxon>Myxini</taxon>
        <taxon>Myxiniformes</taxon>
        <taxon>Myxinidae</taxon>
        <taxon>Eptatretinae</taxon>
        <taxon>Eptatretus</taxon>
    </lineage>
</organism>
<reference evidence="8" key="1">
    <citation type="submission" date="2025-08" db="UniProtKB">
        <authorList>
            <consortium name="Ensembl"/>
        </authorList>
    </citation>
    <scope>IDENTIFICATION</scope>
</reference>
<dbReference type="PANTHER" id="PTHR31078:SF1">
    <property type="entry name" value="CILIA- AND FLAGELLA-ASSOCIATED PROTEIN 300"/>
    <property type="match status" value="1"/>
</dbReference>
<keyword evidence="9" id="KW-1185">Reference proteome</keyword>
<comment type="function">
    <text evidence="1">Cilium- and flagellum-specific protein that plays a role in axonemal structure organization and motility. May play a role in outer and inner dynein arm assembly.</text>
</comment>
<comment type="subcellular location">
    <subcellularLocation>
        <location evidence="2">Cytoplasm</location>
        <location evidence="2">Cytoskeleton</location>
        <location evidence="2">Cilium axoneme</location>
    </subcellularLocation>
</comment>
<dbReference type="InterPro" id="IPR029416">
    <property type="entry name" value="CFAP300"/>
</dbReference>
<protein>
    <recommendedName>
        <fullName evidence="4">Cilia- and flagella-associated protein 300</fullName>
    </recommendedName>
</protein>
<evidence type="ECO:0000256" key="2">
    <source>
        <dbReference type="ARBA" id="ARBA00004430"/>
    </source>
</evidence>
<evidence type="ECO:0000256" key="7">
    <source>
        <dbReference type="ARBA" id="ARBA00023273"/>
    </source>
</evidence>
<dbReference type="OMA" id="SICQLEM"/>
<evidence type="ECO:0000256" key="1">
    <source>
        <dbReference type="ARBA" id="ARBA00002404"/>
    </source>
</evidence>
<dbReference type="GeneTree" id="ENSGT00510000047559"/>
<sequence>KNIDKETKVEKSTVDMREIFVLLGSKVEHAAAEELHCTQLTLNFFDRLTTVGVTRDTGHLIKRFDEPCGDFLISDRLRELAETYSEREKKEFIYVLFRHLCLGDRHTTGSICQLEMPLWTSNVLLMVMTKRIFTTTVIITYDEIFFQDKHGSCYPSPREHEQNFAYLILDPSKHQATVFYHCYRTKTSW</sequence>
<evidence type="ECO:0000256" key="4">
    <source>
        <dbReference type="ARBA" id="ARBA00022174"/>
    </source>
</evidence>
<name>A0A8C4N287_EPTBU</name>
<reference evidence="8" key="2">
    <citation type="submission" date="2025-09" db="UniProtKB">
        <authorList>
            <consortium name="Ensembl"/>
        </authorList>
    </citation>
    <scope>IDENTIFICATION</scope>
</reference>
<keyword evidence="7" id="KW-0966">Cell projection</keyword>
<evidence type="ECO:0000313" key="9">
    <source>
        <dbReference type="Proteomes" id="UP000694388"/>
    </source>
</evidence>
<comment type="similarity">
    <text evidence="3">Belongs to the CFAP300 family.</text>
</comment>
<evidence type="ECO:0000256" key="3">
    <source>
        <dbReference type="ARBA" id="ARBA00009205"/>
    </source>
</evidence>
<evidence type="ECO:0000256" key="6">
    <source>
        <dbReference type="ARBA" id="ARBA00023212"/>
    </source>
</evidence>
<accession>A0A8C4N287</accession>
<dbReference type="AlphaFoldDB" id="A0A8C4N287"/>
<dbReference type="PANTHER" id="PTHR31078">
    <property type="entry name" value="CILIA- AND FLAGELLA-ASSOCIATED PROTEIN 300"/>
    <property type="match status" value="1"/>
</dbReference>
<dbReference type="GO" id="GO:0005930">
    <property type="term" value="C:axoneme"/>
    <property type="evidence" value="ECO:0007669"/>
    <property type="project" value="UniProtKB-SubCell"/>
</dbReference>
<keyword evidence="6" id="KW-0206">Cytoskeleton</keyword>
<dbReference type="Pfam" id="PF14926">
    <property type="entry name" value="CFAP300"/>
    <property type="match status" value="1"/>
</dbReference>
<dbReference type="Ensembl" id="ENSEBUT00000000602.1">
    <property type="protein sequence ID" value="ENSEBUP00000000309.1"/>
    <property type="gene ID" value="ENSEBUG00000000485.1"/>
</dbReference>
<evidence type="ECO:0000313" key="8">
    <source>
        <dbReference type="Ensembl" id="ENSEBUP00000000309.1"/>
    </source>
</evidence>